<feature type="domain" description="Myb-like" evidence="8">
    <location>
        <begin position="62"/>
        <end position="112"/>
    </location>
</feature>
<dbReference type="InterPro" id="IPR001005">
    <property type="entry name" value="SANT/Myb"/>
</dbReference>
<name>A0A833QRT4_9POAL</name>
<evidence type="ECO:0000259" key="9">
    <source>
        <dbReference type="PROSITE" id="PS51294"/>
    </source>
</evidence>
<proteinExistence type="predicted"/>
<dbReference type="Proteomes" id="UP000623129">
    <property type="component" value="Unassembled WGS sequence"/>
</dbReference>
<dbReference type="FunFam" id="1.10.10.60:FF:000015">
    <property type="entry name" value="Transcription factor RAX3"/>
    <property type="match status" value="1"/>
</dbReference>
<keyword evidence="6" id="KW-0539">Nucleus</keyword>
<dbReference type="Pfam" id="PF00249">
    <property type="entry name" value="Myb_DNA-binding"/>
    <property type="match status" value="2"/>
</dbReference>
<dbReference type="PROSITE" id="PS50090">
    <property type="entry name" value="MYB_LIKE"/>
    <property type="match status" value="2"/>
</dbReference>
<dbReference type="InterPro" id="IPR009057">
    <property type="entry name" value="Homeodomain-like_sf"/>
</dbReference>
<dbReference type="InterPro" id="IPR015495">
    <property type="entry name" value="Myb_TF_plants"/>
</dbReference>
<organism evidence="10 11">
    <name type="scientific">Carex littledalei</name>
    <dbReference type="NCBI Taxonomy" id="544730"/>
    <lineage>
        <taxon>Eukaryota</taxon>
        <taxon>Viridiplantae</taxon>
        <taxon>Streptophyta</taxon>
        <taxon>Embryophyta</taxon>
        <taxon>Tracheophyta</taxon>
        <taxon>Spermatophyta</taxon>
        <taxon>Magnoliopsida</taxon>
        <taxon>Liliopsida</taxon>
        <taxon>Poales</taxon>
        <taxon>Cyperaceae</taxon>
        <taxon>Cyperoideae</taxon>
        <taxon>Cariceae</taxon>
        <taxon>Carex</taxon>
        <taxon>Carex subgen. Euthyceras</taxon>
    </lineage>
</organism>
<keyword evidence="5" id="KW-0804">Transcription</keyword>
<evidence type="ECO:0000256" key="4">
    <source>
        <dbReference type="ARBA" id="ARBA00023125"/>
    </source>
</evidence>
<evidence type="ECO:0000256" key="5">
    <source>
        <dbReference type="ARBA" id="ARBA00023163"/>
    </source>
</evidence>
<comment type="subcellular location">
    <subcellularLocation>
        <location evidence="1">Nucleus</location>
    </subcellularLocation>
</comment>
<dbReference type="PANTHER" id="PTHR10641">
    <property type="entry name" value="MYB FAMILY TRANSCRIPTION FACTOR"/>
    <property type="match status" value="1"/>
</dbReference>
<evidence type="ECO:0000313" key="10">
    <source>
        <dbReference type="EMBL" id="KAF3328029.1"/>
    </source>
</evidence>
<evidence type="ECO:0000313" key="11">
    <source>
        <dbReference type="Proteomes" id="UP000623129"/>
    </source>
</evidence>
<feature type="domain" description="HTH myb-type" evidence="9">
    <location>
        <begin position="9"/>
        <end position="61"/>
    </location>
</feature>
<comment type="caution">
    <text evidence="10">The sequence shown here is derived from an EMBL/GenBank/DDBJ whole genome shotgun (WGS) entry which is preliminary data.</text>
</comment>
<keyword evidence="2" id="KW-0677">Repeat</keyword>
<dbReference type="Gene3D" id="1.10.10.60">
    <property type="entry name" value="Homeodomain-like"/>
    <property type="match status" value="2"/>
</dbReference>
<evidence type="ECO:0000256" key="2">
    <source>
        <dbReference type="ARBA" id="ARBA00022737"/>
    </source>
</evidence>
<feature type="domain" description="HTH myb-type" evidence="9">
    <location>
        <begin position="62"/>
        <end position="116"/>
    </location>
</feature>
<dbReference type="PROSITE" id="PS51294">
    <property type="entry name" value="HTH_MYB"/>
    <property type="match status" value="2"/>
</dbReference>
<dbReference type="GO" id="GO:0003677">
    <property type="term" value="F:DNA binding"/>
    <property type="evidence" value="ECO:0007669"/>
    <property type="project" value="UniProtKB-KW"/>
</dbReference>
<evidence type="ECO:0000256" key="3">
    <source>
        <dbReference type="ARBA" id="ARBA00023015"/>
    </source>
</evidence>
<keyword evidence="3" id="KW-0805">Transcription regulation</keyword>
<dbReference type="OrthoDB" id="2143914at2759"/>
<feature type="region of interest" description="Disordered" evidence="7">
    <location>
        <begin position="119"/>
        <end position="178"/>
    </location>
</feature>
<dbReference type="SMART" id="SM00717">
    <property type="entry name" value="SANT"/>
    <property type="match status" value="2"/>
</dbReference>
<evidence type="ECO:0000256" key="1">
    <source>
        <dbReference type="ARBA" id="ARBA00004123"/>
    </source>
</evidence>
<feature type="domain" description="Myb-like" evidence="8">
    <location>
        <begin position="9"/>
        <end position="61"/>
    </location>
</feature>
<gene>
    <name evidence="10" type="ORF">FCM35_KLT06635</name>
</gene>
<dbReference type="AlphaFoldDB" id="A0A833QRT4"/>
<feature type="compositionally biased region" description="Polar residues" evidence="7">
    <location>
        <begin position="141"/>
        <end position="152"/>
    </location>
</feature>
<dbReference type="GO" id="GO:0005634">
    <property type="term" value="C:nucleus"/>
    <property type="evidence" value="ECO:0007669"/>
    <property type="project" value="UniProtKB-SubCell"/>
</dbReference>
<evidence type="ECO:0000256" key="6">
    <source>
        <dbReference type="ARBA" id="ARBA00023242"/>
    </source>
</evidence>
<dbReference type="EMBL" id="SWLB01000016">
    <property type="protein sequence ID" value="KAF3328029.1"/>
    <property type="molecule type" value="Genomic_DNA"/>
</dbReference>
<feature type="compositionally biased region" description="Low complexity" evidence="7">
    <location>
        <begin position="153"/>
        <end position="165"/>
    </location>
</feature>
<keyword evidence="4" id="KW-0238">DNA-binding</keyword>
<reference evidence="10" key="1">
    <citation type="submission" date="2020-01" db="EMBL/GenBank/DDBJ databases">
        <title>Genome sequence of Kobresia littledalei, the first chromosome-level genome in the family Cyperaceae.</title>
        <authorList>
            <person name="Qu G."/>
        </authorList>
    </citation>
    <scope>NUCLEOTIDE SEQUENCE</scope>
    <source>
        <strain evidence="10">C.B.Clarke</strain>
        <tissue evidence="10">Leaf</tissue>
    </source>
</reference>
<accession>A0A833QRT4</accession>
<evidence type="ECO:0000256" key="7">
    <source>
        <dbReference type="SAM" id="MobiDB-lite"/>
    </source>
</evidence>
<keyword evidence="11" id="KW-1185">Reference proteome</keyword>
<dbReference type="SUPFAM" id="SSF46689">
    <property type="entry name" value="Homeodomain-like"/>
    <property type="match status" value="1"/>
</dbReference>
<dbReference type="PANTHER" id="PTHR10641:SF1346">
    <property type="entry name" value="TRANSCRIPTION FACTOR MYB14"/>
    <property type="match status" value="1"/>
</dbReference>
<sequence>MGRAPCCDKVGLKKGPWSPEEDQILISYIEKHGHGNWRALPKQAGLLRCGKSCRLRWINYLRPDIKRGNFTKDEEELVISLHQSLGNRWSAIAAQLPGRTDNEIKNIWHTYLKKKLASDNSTVAQPRSTKKTKKQKAETTNFDSNPNTPQPESISSLSSLSTDQSWSDDKEESFLSEEDVILPQMDESFWTEMFSMDNGTSSSSDQTLDSTGDASGYTFGDQYSIEDDKEFWLKVFCEAGGVMDMSQL</sequence>
<protein>
    <submittedName>
        <fullName evidence="10">Myb-related protein Myb4</fullName>
    </submittedName>
</protein>
<dbReference type="InterPro" id="IPR017930">
    <property type="entry name" value="Myb_dom"/>
</dbReference>
<evidence type="ECO:0000259" key="8">
    <source>
        <dbReference type="PROSITE" id="PS50090"/>
    </source>
</evidence>
<dbReference type="CDD" id="cd00167">
    <property type="entry name" value="SANT"/>
    <property type="match status" value="2"/>
</dbReference>
<feature type="compositionally biased region" description="Acidic residues" evidence="7">
    <location>
        <begin position="169"/>
        <end position="178"/>
    </location>
</feature>